<gene>
    <name evidence="2" type="ORF">EA686_22825</name>
</gene>
<dbReference type="EMBL" id="RFDI01001660">
    <property type="protein sequence ID" value="RSR38879.1"/>
    <property type="molecule type" value="Genomic_DNA"/>
</dbReference>
<accession>A0A429MJE4</accession>
<dbReference type="Proteomes" id="UP000280073">
    <property type="component" value="Unassembled WGS sequence"/>
</dbReference>
<dbReference type="InterPro" id="IPR045800">
    <property type="entry name" value="HMBD"/>
</dbReference>
<reference evidence="2 3" key="1">
    <citation type="submission" date="2018-10" db="EMBL/GenBank/DDBJ databases">
        <title>GWAS and RNA-Seq identify cryptic mechanisms of antimicrobial resistance in Acinetobacter baumannii.</title>
        <authorList>
            <person name="Sahl J.W."/>
        </authorList>
    </citation>
    <scope>NUCLEOTIDE SEQUENCE [LARGE SCALE GENOMIC DNA]</scope>
    <source>
        <strain evidence="2 3">TG28175</strain>
    </source>
</reference>
<dbReference type="InterPro" id="IPR009078">
    <property type="entry name" value="Ferritin-like_SF"/>
</dbReference>
<dbReference type="Gene3D" id="1.10.620.20">
    <property type="entry name" value="Ribonucleotide Reductase, subunit A"/>
    <property type="match status" value="1"/>
</dbReference>
<proteinExistence type="predicted"/>
<evidence type="ECO:0000313" key="3">
    <source>
        <dbReference type="Proteomes" id="UP000280073"/>
    </source>
</evidence>
<dbReference type="Pfam" id="PF19335">
    <property type="entry name" value="HMBD"/>
    <property type="match status" value="1"/>
</dbReference>
<feature type="non-terminal residue" evidence="2">
    <location>
        <position position="111"/>
    </location>
</feature>
<organism evidence="2 3">
    <name type="scientific">Acinetobacter baumannii</name>
    <dbReference type="NCBI Taxonomy" id="470"/>
    <lineage>
        <taxon>Bacteria</taxon>
        <taxon>Pseudomonadati</taxon>
        <taxon>Pseudomonadota</taxon>
        <taxon>Gammaproteobacteria</taxon>
        <taxon>Moraxellales</taxon>
        <taxon>Moraxellaceae</taxon>
        <taxon>Acinetobacter</taxon>
        <taxon>Acinetobacter calcoaceticus/baumannii complex</taxon>
    </lineage>
</organism>
<feature type="domain" description="TRASH" evidence="1">
    <location>
        <begin position="16"/>
        <end position="53"/>
    </location>
</feature>
<dbReference type="InterPro" id="IPR011017">
    <property type="entry name" value="TRASH_dom"/>
</dbReference>
<dbReference type="GO" id="GO:0016491">
    <property type="term" value="F:oxidoreductase activity"/>
    <property type="evidence" value="ECO:0007669"/>
    <property type="project" value="InterPro"/>
</dbReference>
<sequence>MDHHHEKKTINEAFKDPVCGMAVTEESKFHEQVGNKTFYFCSEKCQIKFKHDPALYIAKENGSASANASLNKMEAQSNSVNANTSSIYTCPMHPEIRQNHPGNCPICGMSL</sequence>
<dbReference type="InterPro" id="IPR007029">
    <property type="entry name" value="YHS_dom"/>
</dbReference>
<protein>
    <submittedName>
        <fullName evidence="2">YHS domain-containing protein</fullName>
    </submittedName>
</protein>
<dbReference type="GO" id="GO:0046872">
    <property type="term" value="F:metal ion binding"/>
    <property type="evidence" value="ECO:0007669"/>
    <property type="project" value="InterPro"/>
</dbReference>
<dbReference type="InterPro" id="IPR012348">
    <property type="entry name" value="RNR-like"/>
</dbReference>
<dbReference type="SMART" id="SM00746">
    <property type="entry name" value="TRASH"/>
    <property type="match status" value="1"/>
</dbReference>
<dbReference type="SUPFAM" id="SSF47240">
    <property type="entry name" value="Ferritin-like"/>
    <property type="match status" value="1"/>
</dbReference>
<dbReference type="Pfam" id="PF04945">
    <property type="entry name" value="YHS"/>
    <property type="match status" value="1"/>
</dbReference>
<comment type="caution">
    <text evidence="2">The sequence shown here is derived from an EMBL/GenBank/DDBJ whole genome shotgun (WGS) entry which is preliminary data.</text>
</comment>
<evidence type="ECO:0000313" key="2">
    <source>
        <dbReference type="EMBL" id="RSR38879.1"/>
    </source>
</evidence>
<evidence type="ECO:0000259" key="1">
    <source>
        <dbReference type="SMART" id="SM00746"/>
    </source>
</evidence>
<name>A0A429MJE4_ACIBA</name>
<dbReference type="AlphaFoldDB" id="A0A429MJE4"/>